<keyword evidence="2" id="KW-1185">Reference proteome</keyword>
<reference evidence="1" key="1">
    <citation type="journal article" date="2019" name="bioRxiv">
        <title>The Genome of the Zebra Mussel, Dreissena polymorpha: A Resource for Invasive Species Research.</title>
        <authorList>
            <person name="McCartney M.A."/>
            <person name="Auch B."/>
            <person name="Kono T."/>
            <person name="Mallez S."/>
            <person name="Zhang Y."/>
            <person name="Obille A."/>
            <person name="Becker A."/>
            <person name="Abrahante J.E."/>
            <person name="Garbe J."/>
            <person name="Badalamenti J.P."/>
            <person name="Herman A."/>
            <person name="Mangelson H."/>
            <person name="Liachko I."/>
            <person name="Sullivan S."/>
            <person name="Sone E.D."/>
            <person name="Koren S."/>
            <person name="Silverstein K.A.T."/>
            <person name="Beckman K.B."/>
            <person name="Gohl D.M."/>
        </authorList>
    </citation>
    <scope>NUCLEOTIDE SEQUENCE</scope>
    <source>
        <strain evidence="1">Duluth1</strain>
        <tissue evidence="1">Whole animal</tissue>
    </source>
</reference>
<dbReference type="AlphaFoldDB" id="A0A9D4CLR6"/>
<reference evidence="1" key="2">
    <citation type="submission" date="2020-11" db="EMBL/GenBank/DDBJ databases">
        <authorList>
            <person name="McCartney M.A."/>
            <person name="Auch B."/>
            <person name="Kono T."/>
            <person name="Mallez S."/>
            <person name="Becker A."/>
            <person name="Gohl D.M."/>
            <person name="Silverstein K.A.T."/>
            <person name="Koren S."/>
            <person name="Bechman K.B."/>
            <person name="Herman A."/>
            <person name="Abrahante J.E."/>
            <person name="Garbe J."/>
        </authorList>
    </citation>
    <scope>NUCLEOTIDE SEQUENCE</scope>
    <source>
        <strain evidence="1">Duluth1</strain>
        <tissue evidence="1">Whole animal</tissue>
    </source>
</reference>
<sequence>MFIILHTEIVFSPICVNTGFGPFSENKALDFSQEATFRSDASSAPHPQTEMLLSVRGVFAVVVGPPCLSRSNAPRAATYL</sequence>
<gene>
    <name evidence="1" type="ORF">DPMN_052582</name>
</gene>
<organism evidence="1 2">
    <name type="scientific">Dreissena polymorpha</name>
    <name type="common">Zebra mussel</name>
    <name type="synonym">Mytilus polymorpha</name>
    <dbReference type="NCBI Taxonomy" id="45954"/>
    <lineage>
        <taxon>Eukaryota</taxon>
        <taxon>Metazoa</taxon>
        <taxon>Spiralia</taxon>
        <taxon>Lophotrochozoa</taxon>
        <taxon>Mollusca</taxon>
        <taxon>Bivalvia</taxon>
        <taxon>Autobranchia</taxon>
        <taxon>Heteroconchia</taxon>
        <taxon>Euheterodonta</taxon>
        <taxon>Imparidentia</taxon>
        <taxon>Neoheterodontei</taxon>
        <taxon>Myida</taxon>
        <taxon>Dreissenoidea</taxon>
        <taxon>Dreissenidae</taxon>
        <taxon>Dreissena</taxon>
    </lineage>
</organism>
<proteinExistence type="predicted"/>
<evidence type="ECO:0000313" key="2">
    <source>
        <dbReference type="Proteomes" id="UP000828390"/>
    </source>
</evidence>
<evidence type="ECO:0000313" key="1">
    <source>
        <dbReference type="EMBL" id="KAH3726713.1"/>
    </source>
</evidence>
<dbReference type="EMBL" id="JAIWYP010000012">
    <property type="protein sequence ID" value="KAH3726713.1"/>
    <property type="molecule type" value="Genomic_DNA"/>
</dbReference>
<name>A0A9D4CLR6_DREPO</name>
<comment type="caution">
    <text evidence="1">The sequence shown here is derived from an EMBL/GenBank/DDBJ whole genome shotgun (WGS) entry which is preliminary data.</text>
</comment>
<protein>
    <submittedName>
        <fullName evidence="1">Uncharacterized protein</fullName>
    </submittedName>
</protein>
<dbReference type="Proteomes" id="UP000828390">
    <property type="component" value="Unassembled WGS sequence"/>
</dbReference>
<accession>A0A9D4CLR6</accession>